<evidence type="ECO:0000256" key="1">
    <source>
        <dbReference type="ARBA" id="ARBA00004571"/>
    </source>
</evidence>
<dbReference type="GO" id="GO:0015483">
    <property type="term" value="F:long-chain fatty acid transporting porin activity"/>
    <property type="evidence" value="ECO:0007669"/>
    <property type="project" value="TreeGrafter"/>
</dbReference>
<keyword evidence="6" id="KW-0472">Membrane</keyword>
<dbReference type="AlphaFoldDB" id="A0A1F6TJY1"/>
<evidence type="ECO:0000256" key="4">
    <source>
        <dbReference type="ARBA" id="ARBA00022692"/>
    </source>
</evidence>
<keyword evidence="5" id="KW-0732">Signal</keyword>
<evidence type="ECO:0000313" key="9">
    <source>
        <dbReference type="Proteomes" id="UP000178885"/>
    </source>
</evidence>
<comment type="similarity">
    <text evidence="2">Belongs to the OmpP1/FadL family.</text>
</comment>
<dbReference type="Gene3D" id="2.40.160.60">
    <property type="entry name" value="Outer membrane protein transport protein (OMPP1/FadL/TodX)"/>
    <property type="match status" value="1"/>
</dbReference>
<dbReference type="PANTHER" id="PTHR35093:SF8">
    <property type="entry name" value="OUTER MEMBRANE PROTEIN NMB0088-RELATED"/>
    <property type="match status" value="1"/>
</dbReference>
<dbReference type="Proteomes" id="UP000178885">
    <property type="component" value="Unassembled WGS sequence"/>
</dbReference>
<keyword evidence="3" id="KW-1134">Transmembrane beta strand</keyword>
<dbReference type="STRING" id="1817760.A2151_04740"/>
<keyword evidence="4" id="KW-0812">Transmembrane</keyword>
<comment type="subcellular location">
    <subcellularLocation>
        <location evidence="1">Cell outer membrane</location>
        <topology evidence="1">Multi-pass membrane protein</topology>
    </subcellularLocation>
</comment>
<accession>A0A1F6TJY1</accession>
<evidence type="ECO:0000256" key="6">
    <source>
        <dbReference type="ARBA" id="ARBA00023136"/>
    </source>
</evidence>
<dbReference type="Pfam" id="PF03349">
    <property type="entry name" value="Toluene_X"/>
    <property type="match status" value="1"/>
</dbReference>
<gene>
    <name evidence="8" type="ORF">A2151_04740</name>
</gene>
<name>A0A1F6TJY1_9PROT</name>
<dbReference type="GO" id="GO:0009279">
    <property type="term" value="C:cell outer membrane"/>
    <property type="evidence" value="ECO:0007669"/>
    <property type="project" value="UniProtKB-SubCell"/>
</dbReference>
<comment type="caution">
    <text evidence="8">The sequence shown here is derived from an EMBL/GenBank/DDBJ whole genome shotgun (WGS) entry which is preliminary data.</text>
</comment>
<dbReference type="PANTHER" id="PTHR35093">
    <property type="entry name" value="OUTER MEMBRANE PROTEIN NMB0088-RELATED"/>
    <property type="match status" value="1"/>
</dbReference>
<keyword evidence="7" id="KW-0998">Cell outer membrane</keyword>
<dbReference type="SUPFAM" id="SSF56935">
    <property type="entry name" value="Porins"/>
    <property type="match status" value="1"/>
</dbReference>
<organism evidence="8 9">
    <name type="scientific">Candidatus Muproteobacteria bacterium RBG_16_65_34</name>
    <dbReference type="NCBI Taxonomy" id="1817760"/>
    <lineage>
        <taxon>Bacteria</taxon>
        <taxon>Pseudomonadati</taxon>
        <taxon>Pseudomonadota</taxon>
        <taxon>Candidatus Muproteobacteria</taxon>
    </lineage>
</organism>
<dbReference type="EMBL" id="MFSU01000105">
    <property type="protein sequence ID" value="OGI45447.1"/>
    <property type="molecule type" value="Genomic_DNA"/>
</dbReference>
<evidence type="ECO:0000313" key="8">
    <source>
        <dbReference type="EMBL" id="OGI45447.1"/>
    </source>
</evidence>
<evidence type="ECO:0000256" key="3">
    <source>
        <dbReference type="ARBA" id="ARBA00022452"/>
    </source>
</evidence>
<reference evidence="8 9" key="1">
    <citation type="journal article" date="2016" name="Nat. Commun.">
        <title>Thousands of microbial genomes shed light on interconnected biogeochemical processes in an aquifer system.</title>
        <authorList>
            <person name="Anantharaman K."/>
            <person name="Brown C.T."/>
            <person name="Hug L.A."/>
            <person name="Sharon I."/>
            <person name="Castelle C.J."/>
            <person name="Probst A.J."/>
            <person name="Thomas B.C."/>
            <person name="Singh A."/>
            <person name="Wilkins M.J."/>
            <person name="Karaoz U."/>
            <person name="Brodie E.L."/>
            <person name="Williams K.H."/>
            <person name="Hubbard S.S."/>
            <person name="Banfield J.F."/>
        </authorList>
    </citation>
    <scope>NUCLEOTIDE SEQUENCE [LARGE SCALE GENOMIC DNA]</scope>
</reference>
<evidence type="ECO:0008006" key="10">
    <source>
        <dbReference type="Google" id="ProtNLM"/>
    </source>
</evidence>
<protein>
    <recommendedName>
        <fullName evidence="10">Aromatic hydrocarbon degradation protein</fullName>
    </recommendedName>
</protein>
<sequence length="381" mass="40820">MADANVALAAGPAAQFINPANILDSGKESRWEAGALLGGVFPTFTRDAAAGAAATGEHAAKTTYPMVPYAAMTFPLSDRVAWGFAADSPYGLRSEWKDHQFDLNLGPLGTADLAQAAELKTVRLGPAAALRLDDAWSLGARGFVQYVEALEENDIYSVKGDGTSFGGQIGIRFASEDFKFGAAYTSRTNTEIKGTLGGIHPVASASLVAGDAKANILLPDRLQTGMAFRLRPELWWEIDLDWIGWAYVDELSIYQANGALANAGKNARHNEDTLSVRTGVQWKHSPHLTLYAGIGYDPTPVPERDVAPTQGMLRKTRIAFGGAYATESGLKLGVTYQYVRGHPRRVGATDQDSFGGSDTHLYEGTYESESHILGISLAGEF</sequence>
<evidence type="ECO:0000256" key="5">
    <source>
        <dbReference type="ARBA" id="ARBA00022729"/>
    </source>
</evidence>
<evidence type="ECO:0000256" key="2">
    <source>
        <dbReference type="ARBA" id="ARBA00008163"/>
    </source>
</evidence>
<dbReference type="InterPro" id="IPR005017">
    <property type="entry name" value="OMPP1/FadL/TodX"/>
</dbReference>
<proteinExistence type="inferred from homology"/>
<evidence type="ECO:0000256" key="7">
    <source>
        <dbReference type="ARBA" id="ARBA00023237"/>
    </source>
</evidence>